<evidence type="ECO:0000313" key="3">
    <source>
        <dbReference type="Proteomes" id="UP000265520"/>
    </source>
</evidence>
<evidence type="ECO:0000256" key="1">
    <source>
        <dbReference type="SAM" id="MobiDB-lite"/>
    </source>
</evidence>
<feature type="compositionally biased region" description="Polar residues" evidence="1">
    <location>
        <begin position="44"/>
        <end position="56"/>
    </location>
</feature>
<sequence>MHNMLEFQLYRQWLSDHVCPLLHIPSPPINPPPHIPEFPQPENDPSSDGSSPTVSM</sequence>
<organism evidence="2 3">
    <name type="scientific">Trifolium medium</name>
    <dbReference type="NCBI Taxonomy" id="97028"/>
    <lineage>
        <taxon>Eukaryota</taxon>
        <taxon>Viridiplantae</taxon>
        <taxon>Streptophyta</taxon>
        <taxon>Embryophyta</taxon>
        <taxon>Tracheophyta</taxon>
        <taxon>Spermatophyta</taxon>
        <taxon>Magnoliopsida</taxon>
        <taxon>eudicotyledons</taxon>
        <taxon>Gunneridae</taxon>
        <taxon>Pentapetalae</taxon>
        <taxon>rosids</taxon>
        <taxon>fabids</taxon>
        <taxon>Fabales</taxon>
        <taxon>Fabaceae</taxon>
        <taxon>Papilionoideae</taxon>
        <taxon>50 kb inversion clade</taxon>
        <taxon>NPAAA clade</taxon>
        <taxon>Hologalegina</taxon>
        <taxon>IRL clade</taxon>
        <taxon>Trifolieae</taxon>
        <taxon>Trifolium</taxon>
    </lineage>
</organism>
<dbReference type="Proteomes" id="UP000265520">
    <property type="component" value="Unassembled WGS sequence"/>
</dbReference>
<dbReference type="AlphaFoldDB" id="A0A392R9N3"/>
<accession>A0A392R9N3</accession>
<dbReference type="EMBL" id="LXQA010199144">
    <property type="protein sequence ID" value="MCI32832.1"/>
    <property type="molecule type" value="Genomic_DNA"/>
</dbReference>
<keyword evidence="3" id="KW-1185">Reference proteome</keyword>
<feature type="region of interest" description="Disordered" evidence="1">
    <location>
        <begin position="25"/>
        <end position="56"/>
    </location>
</feature>
<proteinExistence type="predicted"/>
<evidence type="ECO:0000313" key="2">
    <source>
        <dbReference type="EMBL" id="MCI32832.1"/>
    </source>
</evidence>
<name>A0A392R9N3_9FABA</name>
<protein>
    <submittedName>
        <fullName evidence="2">Uncharacterized protein</fullName>
    </submittedName>
</protein>
<comment type="caution">
    <text evidence="2">The sequence shown here is derived from an EMBL/GenBank/DDBJ whole genome shotgun (WGS) entry which is preliminary data.</text>
</comment>
<feature type="compositionally biased region" description="Pro residues" evidence="1">
    <location>
        <begin position="25"/>
        <end position="39"/>
    </location>
</feature>
<reference evidence="2 3" key="1">
    <citation type="journal article" date="2018" name="Front. Plant Sci.">
        <title>Red Clover (Trifolium pratense) and Zigzag Clover (T. medium) - A Picture of Genomic Similarities and Differences.</title>
        <authorList>
            <person name="Dluhosova J."/>
            <person name="Istvanek J."/>
            <person name="Nedelnik J."/>
            <person name="Repkova J."/>
        </authorList>
    </citation>
    <scope>NUCLEOTIDE SEQUENCE [LARGE SCALE GENOMIC DNA]</scope>
    <source>
        <strain evidence="3">cv. 10/8</strain>
        <tissue evidence="2">Leaf</tissue>
    </source>
</reference>